<accession>A0ACD5GU17</accession>
<gene>
    <name evidence="1" type="ORF">BH720_034580</name>
</gene>
<protein>
    <submittedName>
        <fullName evidence="1">Uncharacterized protein</fullName>
    </submittedName>
</protein>
<sequence>MWLANDDKLDGITVCQSTRYDEGENVSRHAAVDEGCCEEMERKYGWNLVRIEETNDPILEVDCVFAGQTEFPQSYYDTDREEGKNA</sequence>
<evidence type="ECO:0000313" key="1">
    <source>
        <dbReference type="EMBL" id="XPM64101.1"/>
    </source>
</evidence>
<organism evidence="1 2">
    <name type="scientific">Desertifilum tharense IPPAS B-1220</name>
    <dbReference type="NCBI Taxonomy" id="1781255"/>
    <lineage>
        <taxon>Bacteria</taxon>
        <taxon>Bacillati</taxon>
        <taxon>Cyanobacteriota</taxon>
        <taxon>Cyanophyceae</taxon>
        <taxon>Desertifilales</taxon>
        <taxon>Desertifilaceae</taxon>
        <taxon>Desertifilum</taxon>
    </lineage>
</organism>
<reference evidence="1 2" key="1">
    <citation type="journal article" date="2016" name="Genome Announc.">
        <title>Draft Genome Sequence of the Thermotolerant Cyanobacterium Desertifilum sp. IPPAS B-1220.</title>
        <authorList>
            <person name="Mironov K.S."/>
            <person name="Sinetova M.A."/>
            <person name="Bolatkhan K."/>
            <person name="Zayadan B.K."/>
            <person name="Ustinova V.V."/>
            <person name="Kupriyanova E.V."/>
            <person name="Skrypnik A.N."/>
            <person name="Gogoleva N.E."/>
            <person name="Gogolev Y.V."/>
            <person name="Los D.A."/>
        </authorList>
    </citation>
    <scope>NUCLEOTIDE SEQUENCE [LARGE SCALE GENOMIC DNA]</scope>
    <source>
        <strain evidence="1 2">IPPAS B-1220</strain>
    </source>
</reference>
<name>A0ACD5GU17_9CYAN</name>
<dbReference type="EMBL" id="CP182909">
    <property type="protein sequence ID" value="XPM64101.1"/>
    <property type="molecule type" value="Genomic_DNA"/>
</dbReference>
<proteinExistence type="predicted"/>
<evidence type="ECO:0000313" key="2">
    <source>
        <dbReference type="Proteomes" id="UP000095472"/>
    </source>
</evidence>
<keyword evidence="2" id="KW-1185">Reference proteome</keyword>
<dbReference type="Proteomes" id="UP000095472">
    <property type="component" value="Chromosome"/>
</dbReference>